<dbReference type="InterPro" id="IPR029058">
    <property type="entry name" value="AB_hydrolase_fold"/>
</dbReference>
<dbReference type="SUPFAM" id="SSF53474">
    <property type="entry name" value="alpha/beta-Hydrolases"/>
    <property type="match status" value="1"/>
</dbReference>
<dbReference type="InterPro" id="IPR000639">
    <property type="entry name" value="Epox_hydrolase-like"/>
</dbReference>
<dbReference type="InterPro" id="IPR000073">
    <property type="entry name" value="AB_hydrolase_1"/>
</dbReference>
<dbReference type="PRINTS" id="PR00412">
    <property type="entry name" value="EPOXHYDRLASE"/>
</dbReference>
<dbReference type="PRINTS" id="PR00111">
    <property type="entry name" value="ABHYDROLASE"/>
</dbReference>
<feature type="domain" description="AB hydrolase-1" evidence="1">
    <location>
        <begin position="20"/>
        <end position="248"/>
    </location>
</feature>
<evidence type="ECO:0000313" key="2">
    <source>
        <dbReference type="EMBL" id="VAX40435.1"/>
    </source>
</evidence>
<dbReference type="AlphaFoldDB" id="A0A3B1E3U5"/>
<dbReference type="InterPro" id="IPR050266">
    <property type="entry name" value="AB_hydrolase_sf"/>
</dbReference>
<sequence>MKRVKIDEINLNYIDSGTGKPIVFLHGFPMNHTMWESQIEHYCHKYRVIAPDLRGFGKSDVTPQTVTMQQFAEDLSKFLKALSISEPVILCGFSMGGYIAWQFAKQYPKALAQLILCDTKATADTQAAAAGREQTAQRVLKEGPTFLAETMSAKLFSETTRNEFPDVITRVKQMIQETSPEGIAAALRGMASRPDMTSFLPEISAPTLLVCGDEDLLTTPREMRSVADAIPNASFALIKEAGHMAPMEMPELVNAAIDRFLE</sequence>
<dbReference type="Gene3D" id="3.40.50.1820">
    <property type="entry name" value="alpha/beta hydrolase"/>
    <property type="match status" value="1"/>
</dbReference>
<dbReference type="GO" id="GO:0016787">
    <property type="term" value="F:hydrolase activity"/>
    <property type="evidence" value="ECO:0007669"/>
    <property type="project" value="UniProtKB-KW"/>
</dbReference>
<organism evidence="2">
    <name type="scientific">hydrothermal vent metagenome</name>
    <dbReference type="NCBI Taxonomy" id="652676"/>
    <lineage>
        <taxon>unclassified sequences</taxon>
        <taxon>metagenomes</taxon>
        <taxon>ecological metagenomes</taxon>
    </lineage>
</organism>
<name>A0A3B1E3U5_9ZZZZ</name>
<accession>A0A3B1E3U5</accession>
<dbReference type="EMBL" id="UOGL01000440">
    <property type="protein sequence ID" value="VAX40435.1"/>
    <property type="molecule type" value="Genomic_DNA"/>
</dbReference>
<proteinExistence type="predicted"/>
<keyword evidence="2" id="KW-0378">Hydrolase</keyword>
<evidence type="ECO:0000259" key="1">
    <source>
        <dbReference type="Pfam" id="PF00561"/>
    </source>
</evidence>
<dbReference type="Pfam" id="PF00561">
    <property type="entry name" value="Abhydrolase_1"/>
    <property type="match status" value="1"/>
</dbReference>
<reference evidence="2" key="1">
    <citation type="submission" date="2018-06" db="EMBL/GenBank/DDBJ databases">
        <authorList>
            <person name="Zhirakovskaya E."/>
        </authorList>
    </citation>
    <scope>NUCLEOTIDE SEQUENCE</scope>
</reference>
<dbReference type="PANTHER" id="PTHR43798">
    <property type="entry name" value="MONOACYLGLYCEROL LIPASE"/>
    <property type="match status" value="1"/>
</dbReference>
<gene>
    <name evidence="2" type="ORF">MNBD_PLANCTO02-3011</name>
</gene>
<protein>
    <submittedName>
        <fullName evidence="2">Hydrolase, alpha/beta fold family</fullName>
    </submittedName>
</protein>